<gene>
    <name evidence="2" type="ORF">GCM10022395_10050</name>
</gene>
<dbReference type="InterPro" id="IPR011990">
    <property type="entry name" value="TPR-like_helical_dom_sf"/>
</dbReference>
<dbReference type="PROSITE" id="PS50005">
    <property type="entry name" value="TPR"/>
    <property type="match status" value="1"/>
</dbReference>
<evidence type="ECO:0008006" key="4">
    <source>
        <dbReference type="Google" id="ProtNLM"/>
    </source>
</evidence>
<dbReference type="SUPFAM" id="SSF81901">
    <property type="entry name" value="HCP-like"/>
    <property type="match status" value="1"/>
</dbReference>
<evidence type="ECO:0000256" key="1">
    <source>
        <dbReference type="PROSITE-ProRule" id="PRU00339"/>
    </source>
</evidence>
<dbReference type="SMART" id="SM00028">
    <property type="entry name" value="TPR"/>
    <property type="match status" value="5"/>
</dbReference>
<sequence>MTNDEFFNFLDLKRFLNHSFFLNPLKENYTDYLFQLLDRAVDEWENGETELAVQLCDEFTGQVKDIYIGEFLKLAIQLKEIDVEEKLSAFENINPDIFKTKLELVLFHFFKACLYFVNYDIDEARKECEKVISLENSLYYAYYIKAQCYALRELHHLAIPAYITSLKGNYRVDEIKANLAYSYLRNKDNWKALRLHKKIVDKFPENYKVQYNTGLCYKRFKKYRKAIKYFDRALKIHQSTPSFYLTRGRILMKIKEHEKAQNDLLIAASNNVPLAEDLLKINELVISRNISSRKAENRVRDLLKRVVNRS</sequence>
<protein>
    <recommendedName>
        <fullName evidence="4">Tetratricopeptide repeat protein</fullName>
    </recommendedName>
</protein>
<dbReference type="Pfam" id="PF13432">
    <property type="entry name" value="TPR_16"/>
    <property type="match status" value="1"/>
</dbReference>
<dbReference type="PANTHER" id="PTHR12558">
    <property type="entry name" value="CELL DIVISION CYCLE 16,23,27"/>
    <property type="match status" value="1"/>
</dbReference>
<reference evidence="3" key="1">
    <citation type="journal article" date="2019" name="Int. J. Syst. Evol. Microbiol.">
        <title>The Global Catalogue of Microorganisms (GCM) 10K type strain sequencing project: providing services to taxonomists for standard genome sequencing and annotation.</title>
        <authorList>
            <consortium name="The Broad Institute Genomics Platform"/>
            <consortium name="The Broad Institute Genome Sequencing Center for Infectious Disease"/>
            <person name="Wu L."/>
            <person name="Ma J."/>
        </authorList>
    </citation>
    <scope>NUCLEOTIDE SEQUENCE [LARGE SCALE GENOMIC DNA]</scope>
    <source>
        <strain evidence="3">JCM 17111</strain>
    </source>
</reference>
<proteinExistence type="predicted"/>
<keyword evidence="1" id="KW-0802">TPR repeat</keyword>
<dbReference type="RefSeq" id="WP_345004754.1">
    <property type="nucleotide sequence ID" value="NZ_BAABCY010000032.1"/>
</dbReference>
<comment type="caution">
    <text evidence="2">The sequence shown here is derived from an EMBL/GenBank/DDBJ whole genome shotgun (WGS) entry which is preliminary data.</text>
</comment>
<dbReference type="Gene3D" id="1.25.40.10">
    <property type="entry name" value="Tetratricopeptide repeat domain"/>
    <property type="match status" value="1"/>
</dbReference>
<name>A0ABP6X763_9FLAO</name>
<evidence type="ECO:0000313" key="3">
    <source>
        <dbReference type="Proteomes" id="UP001500954"/>
    </source>
</evidence>
<organism evidence="2 3">
    <name type="scientific">Snuella lapsa</name>
    <dbReference type="NCBI Taxonomy" id="870481"/>
    <lineage>
        <taxon>Bacteria</taxon>
        <taxon>Pseudomonadati</taxon>
        <taxon>Bacteroidota</taxon>
        <taxon>Flavobacteriia</taxon>
        <taxon>Flavobacteriales</taxon>
        <taxon>Flavobacteriaceae</taxon>
        <taxon>Snuella</taxon>
    </lineage>
</organism>
<dbReference type="PANTHER" id="PTHR12558:SF13">
    <property type="entry name" value="CELL DIVISION CYCLE PROTEIN 27 HOMOLOG"/>
    <property type="match status" value="1"/>
</dbReference>
<feature type="repeat" description="TPR" evidence="1">
    <location>
        <begin position="207"/>
        <end position="240"/>
    </location>
</feature>
<dbReference type="InterPro" id="IPR019734">
    <property type="entry name" value="TPR_rpt"/>
</dbReference>
<dbReference type="EMBL" id="BAABCY010000032">
    <property type="protein sequence ID" value="GAA3561433.1"/>
    <property type="molecule type" value="Genomic_DNA"/>
</dbReference>
<dbReference type="Proteomes" id="UP001500954">
    <property type="component" value="Unassembled WGS sequence"/>
</dbReference>
<evidence type="ECO:0000313" key="2">
    <source>
        <dbReference type="EMBL" id="GAA3561433.1"/>
    </source>
</evidence>
<keyword evidence="3" id="KW-1185">Reference proteome</keyword>
<accession>A0ABP6X763</accession>